<dbReference type="OrthoDB" id="3564392at2759"/>
<organism evidence="3 4">
    <name type="scientific">Cadophora malorum</name>
    <dbReference type="NCBI Taxonomy" id="108018"/>
    <lineage>
        <taxon>Eukaryota</taxon>
        <taxon>Fungi</taxon>
        <taxon>Dikarya</taxon>
        <taxon>Ascomycota</taxon>
        <taxon>Pezizomycotina</taxon>
        <taxon>Leotiomycetes</taxon>
        <taxon>Helotiales</taxon>
        <taxon>Ploettnerulaceae</taxon>
        <taxon>Cadophora</taxon>
    </lineage>
</organism>
<proteinExistence type="predicted"/>
<keyword evidence="4" id="KW-1185">Reference proteome</keyword>
<keyword evidence="2" id="KW-0732">Signal</keyword>
<sequence length="347" mass="35594">MKLLYTVSALLVVFTNVYAQVTTLSTSTGFSISYETPPVIPHTVSYTNVYTITLENGELSTSTGKISPTGPPASPTTTAETSRIAGGIYAEVTTITETIEGCSAKENIDCKTTITRTNQITMTTTIAAVTGTSTTTSCRQGVTGVPGCDTKTITFTTSTTRLIPVNTVTEVTDSTTVVTEIASPSSSSPTSPPEPTSSPSSAEASPTPKATPSSPPTSVAGTQTTPSSTSISEATSSPSSTAQSTEPPPTSNSVETPTPTLSSSLDVPTPSAAPMPVTNLCGTTYVAAGILPSPFTFSQEMTVIAGETMYSLPPGNHIVGTVTGLGSEPTPTPVQAARLKRSRFWAL</sequence>
<evidence type="ECO:0000313" key="4">
    <source>
        <dbReference type="Proteomes" id="UP000664132"/>
    </source>
</evidence>
<feature type="compositionally biased region" description="Low complexity" evidence="1">
    <location>
        <begin position="176"/>
        <end position="189"/>
    </location>
</feature>
<evidence type="ECO:0000313" key="3">
    <source>
        <dbReference type="EMBL" id="KAG4417139.1"/>
    </source>
</evidence>
<feature type="region of interest" description="Disordered" evidence="1">
    <location>
        <begin position="61"/>
        <end position="80"/>
    </location>
</feature>
<feature type="chain" id="PRO_5034169496" evidence="2">
    <location>
        <begin position="20"/>
        <end position="347"/>
    </location>
</feature>
<comment type="caution">
    <text evidence="3">The sequence shown here is derived from an EMBL/GenBank/DDBJ whole genome shotgun (WGS) entry which is preliminary data.</text>
</comment>
<name>A0A8H7T8R7_9HELO</name>
<gene>
    <name evidence="3" type="ORF">IFR04_009708</name>
</gene>
<protein>
    <submittedName>
        <fullName evidence="3">Uncharacterized protein</fullName>
    </submittedName>
</protein>
<dbReference type="Proteomes" id="UP000664132">
    <property type="component" value="Unassembled WGS sequence"/>
</dbReference>
<accession>A0A8H7T8R7</accession>
<feature type="compositionally biased region" description="Low complexity" evidence="1">
    <location>
        <begin position="197"/>
        <end position="245"/>
    </location>
</feature>
<evidence type="ECO:0000256" key="1">
    <source>
        <dbReference type="SAM" id="MobiDB-lite"/>
    </source>
</evidence>
<feature type="region of interest" description="Disordered" evidence="1">
    <location>
        <begin position="176"/>
        <end position="270"/>
    </location>
</feature>
<feature type="signal peptide" evidence="2">
    <location>
        <begin position="1"/>
        <end position="19"/>
    </location>
</feature>
<feature type="compositionally biased region" description="Polar residues" evidence="1">
    <location>
        <begin position="252"/>
        <end position="266"/>
    </location>
</feature>
<dbReference type="EMBL" id="JAFJYH010000163">
    <property type="protein sequence ID" value="KAG4417139.1"/>
    <property type="molecule type" value="Genomic_DNA"/>
</dbReference>
<dbReference type="AlphaFoldDB" id="A0A8H7T8R7"/>
<reference evidence="3" key="1">
    <citation type="submission" date="2021-02" db="EMBL/GenBank/DDBJ databases">
        <title>Genome sequence Cadophora malorum strain M34.</title>
        <authorList>
            <person name="Stefanovic E."/>
            <person name="Vu D."/>
            <person name="Scully C."/>
            <person name="Dijksterhuis J."/>
            <person name="Roader J."/>
            <person name="Houbraken J."/>
        </authorList>
    </citation>
    <scope>NUCLEOTIDE SEQUENCE</scope>
    <source>
        <strain evidence="3">M34</strain>
    </source>
</reference>
<evidence type="ECO:0000256" key="2">
    <source>
        <dbReference type="SAM" id="SignalP"/>
    </source>
</evidence>